<dbReference type="SMART" id="SM00386">
    <property type="entry name" value="HAT"/>
    <property type="match status" value="6"/>
</dbReference>
<keyword evidence="5" id="KW-0812">Transmembrane</keyword>
<dbReference type="FunFam" id="2.40.50.140:FF:000159">
    <property type="entry name" value="rRNA biogenesis protein rrp5"/>
    <property type="match status" value="1"/>
</dbReference>
<feature type="domain" description="S1 motif" evidence="6">
    <location>
        <begin position="398"/>
        <end position="469"/>
    </location>
</feature>
<feature type="domain" description="S1 motif" evidence="6">
    <location>
        <begin position="298"/>
        <end position="374"/>
    </location>
</feature>
<comment type="caution">
    <text evidence="7">The sequence shown here is derived from an EMBL/GenBank/DDBJ whole genome shotgun (WGS) entry which is preliminary data.</text>
</comment>
<dbReference type="FunFam" id="2.40.50.140:FF:000263">
    <property type="entry name" value="Ribosomal protein S1-like1"/>
    <property type="match status" value="1"/>
</dbReference>
<dbReference type="Pfam" id="PF24682">
    <property type="entry name" value="OB_RRP5"/>
    <property type="match status" value="1"/>
</dbReference>
<organism evidence="7 8">
    <name type="scientific">Vitis vinifera</name>
    <name type="common">Grape</name>
    <dbReference type="NCBI Taxonomy" id="29760"/>
    <lineage>
        <taxon>Eukaryota</taxon>
        <taxon>Viridiplantae</taxon>
        <taxon>Streptophyta</taxon>
        <taxon>Embryophyta</taxon>
        <taxon>Tracheophyta</taxon>
        <taxon>Spermatophyta</taxon>
        <taxon>Magnoliopsida</taxon>
        <taxon>eudicotyledons</taxon>
        <taxon>Gunneridae</taxon>
        <taxon>Pentapetalae</taxon>
        <taxon>rosids</taxon>
        <taxon>Vitales</taxon>
        <taxon>Vitaceae</taxon>
        <taxon>Viteae</taxon>
        <taxon>Vitis</taxon>
    </lineage>
</organism>
<keyword evidence="2" id="KW-0698">rRNA processing</keyword>
<proteinExistence type="predicted"/>
<sequence>MFQQAISFWKSAVVTSSVTGGNDDMIVYWIVSHLFYLMKQLSLCWTCICFLIPVWAAFLYLITFSGKVLLTLIVTQIAKLQLSDSEHSELKWAEGFNIGTVIEGKIHDAKDFGVVISFEKYNDVFGFITHYQLNGTTAERGSTVQAVVLDVAKTERLVDLSLKPEFLDRHKEDSSNSQAGKKILSLAFCMLVVFVLNMFNPLFQKRRREAYKELQPHQTVLSLPEYNYAIGYASVSDYNTQKFAQKQFLHGQSVIASVMALPSPSTVGRLLLVLKSVSEATETSSSKRAKKKSSYNVGSLVQAEITEIKPLELRLKFGIGFHGRVHITEVCDENVIENPFSNFRIGQTVSARIVAKANKSENNGKNHQWELSIKPEMLTGSIEVENKLVDAEFRISTGQRVTGYVYKVENEWIWLTISRHIKAQLFLLDTSCEPKELQEFQKRFEVGKAVSGYVLSANKEKKLLRMVLHQFSVSNGTLDGKVLNIDNQHCNPPIENLIPHIHKGDTLGGRISKILPGVGGLLVQIGPHLYGKVHFTELKDSWVSDPLSGYHEGQFVKCKVLEIGHSEKGTVHVDLSLWSSLNGMHSPNSRVEKIDNLHSDMLVQQLAGPALLGSLMGLLPGYVKNVTSKGCFILLSRKLDARILLANLSDGYVEKPEREFPIGKLVSGRVLSVEPLSRRVEVTLKTSSATSVQKSEVNDFSSILVGDIIFGTIKRVESYGLFITIDDTNMVGLCHISELSDDHISNIETKYKAGERVAAKILKVDEERHRISLGMKNSYIKETTQNNGFVDDTQFSTFLENNSREIQNLDVEYEDEEYPVLSQVESRASILPLEVDLDDVNHSNLDDAVGQNHIYTNETNTIDEKSKRRAKKKAKEEKEQEIRAAEERLMLNDVPRTADEFEKLVRGSPNSSFLWIKYMALMLSLADIEKARSIAERALRTINIREESEKLNIWMAYFNLENEYGNPPEEAVVKVFQRALQYCDPKKVHLALLGMYERTEQHKLADELLEKMTKKFKHSCKVWLRRVQNVLKQHQDGVQPVINRALLCLPRHKHIKFISQTAILEFKSGVPDRGRSMFEGMLREYPKRTDLWSVYLDQEIRLGDIDIIRALFERAINLSLEPRKMKFLFKKYLEYEKSQGDEERIESVKRKAMEYANSTLA</sequence>
<dbReference type="EMBL" id="QGNW01001296">
    <property type="protein sequence ID" value="RVW46978.1"/>
    <property type="molecule type" value="Genomic_DNA"/>
</dbReference>
<keyword evidence="3" id="KW-0677">Repeat</keyword>
<dbReference type="InterPro" id="IPR045209">
    <property type="entry name" value="Rrp5"/>
</dbReference>
<evidence type="ECO:0000313" key="7">
    <source>
        <dbReference type="EMBL" id="RVW46978.1"/>
    </source>
</evidence>
<dbReference type="SUPFAM" id="SSF50249">
    <property type="entry name" value="Nucleic acid-binding proteins"/>
    <property type="match status" value="6"/>
</dbReference>
<dbReference type="SUPFAM" id="SSF48452">
    <property type="entry name" value="TPR-like"/>
    <property type="match status" value="1"/>
</dbReference>
<feature type="domain" description="S1 motif" evidence="6">
    <location>
        <begin position="706"/>
        <end position="776"/>
    </location>
</feature>
<keyword evidence="5" id="KW-1133">Transmembrane helix</keyword>
<dbReference type="AlphaFoldDB" id="A0A438EH13"/>
<dbReference type="GO" id="GO:0006364">
    <property type="term" value="P:rRNA processing"/>
    <property type="evidence" value="ECO:0007669"/>
    <property type="project" value="UniProtKB-KW"/>
</dbReference>
<comment type="subcellular location">
    <subcellularLocation>
        <location evidence="1">Nucleus</location>
        <location evidence="1">Nucleolus</location>
    </subcellularLocation>
</comment>
<keyword evidence="5" id="KW-0472">Membrane</keyword>
<evidence type="ECO:0000256" key="1">
    <source>
        <dbReference type="ARBA" id="ARBA00004604"/>
    </source>
</evidence>
<evidence type="ECO:0000256" key="2">
    <source>
        <dbReference type="ARBA" id="ARBA00022552"/>
    </source>
</evidence>
<dbReference type="Pfam" id="PF05843">
    <property type="entry name" value="Suf"/>
    <property type="match status" value="1"/>
</dbReference>
<dbReference type="Proteomes" id="UP000288805">
    <property type="component" value="Unassembled WGS sequence"/>
</dbReference>
<feature type="transmembrane region" description="Helical" evidence="5">
    <location>
        <begin position="43"/>
        <end position="62"/>
    </location>
</feature>
<dbReference type="Gene3D" id="1.25.40.10">
    <property type="entry name" value="Tetratricopeptide repeat domain"/>
    <property type="match status" value="2"/>
</dbReference>
<feature type="domain" description="S1 motif" evidence="6">
    <location>
        <begin position="616"/>
        <end position="685"/>
    </location>
</feature>
<dbReference type="FunFam" id="2.40.50.140:FF:000155">
    <property type="entry name" value="rRNA biogenesis protein RRP5"/>
    <property type="match status" value="1"/>
</dbReference>
<feature type="domain" description="S1 motif" evidence="6">
    <location>
        <begin position="99"/>
        <end position="163"/>
    </location>
</feature>
<dbReference type="GO" id="GO:0005730">
    <property type="term" value="C:nucleolus"/>
    <property type="evidence" value="ECO:0007669"/>
    <property type="project" value="UniProtKB-SubCell"/>
</dbReference>
<dbReference type="FunFam" id="1.25.40.10:FF:000065">
    <property type="entry name" value="Programmed cell death 11"/>
    <property type="match status" value="1"/>
</dbReference>
<evidence type="ECO:0000256" key="4">
    <source>
        <dbReference type="ARBA" id="ARBA00023242"/>
    </source>
</evidence>
<dbReference type="CDD" id="cd05703">
    <property type="entry name" value="S1_Rrp5_repeat_hs12_sc9"/>
    <property type="match status" value="1"/>
</dbReference>
<evidence type="ECO:0000256" key="5">
    <source>
        <dbReference type="SAM" id="Phobius"/>
    </source>
</evidence>
<accession>A0A438EH13</accession>
<protein>
    <submittedName>
        <fullName evidence="7">rRNA biogenesis protein RRP5</fullName>
    </submittedName>
</protein>
<dbReference type="FunFam" id="2.40.50.140:FF:000212">
    <property type="entry name" value="Ribosomal protein S1-like1"/>
    <property type="match status" value="1"/>
</dbReference>
<dbReference type="GO" id="GO:0003676">
    <property type="term" value="F:nucleic acid binding"/>
    <property type="evidence" value="ECO:0007669"/>
    <property type="project" value="InterPro"/>
</dbReference>
<dbReference type="CDD" id="cd05702">
    <property type="entry name" value="S1_Rrp5_repeat_hs11_sc8"/>
    <property type="match status" value="1"/>
</dbReference>
<evidence type="ECO:0000256" key="3">
    <source>
        <dbReference type="ARBA" id="ARBA00022737"/>
    </source>
</evidence>
<dbReference type="SMART" id="SM00316">
    <property type="entry name" value="S1"/>
    <property type="match status" value="6"/>
</dbReference>
<dbReference type="Gene3D" id="2.40.50.140">
    <property type="entry name" value="Nucleic acid-binding proteins"/>
    <property type="match status" value="5"/>
</dbReference>
<dbReference type="PANTHER" id="PTHR23270:SF10">
    <property type="entry name" value="PROTEIN RRP5 HOMOLOG"/>
    <property type="match status" value="1"/>
</dbReference>
<gene>
    <name evidence="7" type="primary">RRP5_8</name>
    <name evidence="7" type="ORF">CK203_074370</name>
</gene>
<reference evidence="7 8" key="1">
    <citation type="journal article" date="2018" name="PLoS Genet.">
        <title>Population sequencing reveals clonal diversity and ancestral inbreeding in the grapevine cultivar Chardonnay.</title>
        <authorList>
            <person name="Roach M.J."/>
            <person name="Johnson D.L."/>
            <person name="Bohlmann J."/>
            <person name="van Vuuren H.J."/>
            <person name="Jones S.J."/>
            <person name="Pretorius I.S."/>
            <person name="Schmidt S.A."/>
            <person name="Borneman A.R."/>
        </authorList>
    </citation>
    <scope>NUCLEOTIDE SEQUENCE [LARGE SCALE GENOMIC DNA]</scope>
    <source>
        <strain evidence="8">cv. Chardonnay</strain>
        <tissue evidence="7">Leaf</tissue>
    </source>
</reference>
<dbReference type="InterPro" id="IPR003029">
    <property type="entry name" value="S1_domain"/>
</dbReference>
<dbReference type="PROSITE" id="PS50126">
    <property type="entry name" value="S1"/>
    <property type="match status" value="6"/>
</dbReference>
<dbReference type="InterPro" id="IPR012340">
    <property type="entry name" value="NA-bd_OB-fold"/>
</dbReference>
<dbReference type="Pfam" id="PF00575">
    <property type="entry name" value="S1"/>
    <property type="match status" value="1"/>
</dbReference>
<dbReference type="InterPro" id="IPR057300">
    <property type="entry name" value="OB_Rrp5"/>
</dbReference>
<dbReference type="InterPro" id="IPR008847">
    <property type="entry name" value="Suf"/>
</dbReference>
<keyword evidence="4" id="KW-0539">Nucleus</keyword>
<dbReference type="InterPro" id="IPR003107">
    <property type="entry name" value="HAT"/>
</dbReference>
<feature type="domain" description="S1 motif" evidence="6">
    <location>
        <begin position="504"/>
        <end position="576"/>
    </location>
</feature>
<evidence type="ECO:0000259" key="6">
    <source>
        <dbReference type="PROSITE" id="PS50126"/>
    </source>
</evidence>
<dbReference type="InterPro" id="IPR011990">
    <property type="entry name" value="TPR-like_helical_dom_sf"/>
</dbReference>
<evidence type="ECO:0000313" key="8">
    <source>
        <dbReference type="Proteomes" id="UP000288805"/>
    </source>
</evidence>
<dbReference type="PANTHER" id="PTHR23270">
    <property type="entry name" value="PROGRAMMED CELL DEATH PROTEIN 11 PRE-RRNA PROCESSING PROTEIN RRP5"/>
    <property type="match status" value="1"/>
</dbReference>
<name>A0A438EH13_VITVI</name>
<dbReference type="InterPro" id="IPR048058">
    <property type="entry name" value="Rrp5_S1_rpt_hs11_sc8"/>
</dbReference>